<accession>G9XIX8</accession>
<evidence type="ECO:0000313" key="1">
    <source>
        <dbReference type="EMBL" id="EHL08405.1"/>
    </source>
</evidence>
<sequence length="49" mass="5956">MHHLNSLPHFTDSSRSWQRRRCHDMNSTYPFELLKMVESFKKAAIFCDR</sequence>
<gene>
    <name evidence="1" type="ORF">HMPREF0322_00903</name>
</gene>
<evidence type="ECO:0000313" key="2">
    <source>
        <dbReference type="Proteomes" id="UP000004416"/>
    </source>
</evidence>
<dbReference type="HOGENOM" id="CLU_3134866_0_0_9"/>
<proteinExistence type="predicted"/>
<dbReference type="AlphaFoldDB" id="G9XIX8"/>
<name>G9XIX8_DESHA</name>
<comment type="caution">
    <text evidence="1">The sequence shown here is derived from an EMBL/GenBank/DDBJ whole genome shotgun (WGS) entry which is preliminary data.</text>
</comment>
<organism evidence="1 2">
    <name type="scientific">Desulfitobacterium hafniense DP7</name>
    <dbReference type="NCBI Taxonomy" id="537010"/>
    <lineage>
        <taxon>Bacteria</taxon>
        <taxon>Bacillati</taxon>
        <taxon>Bacillota</taxon>
        <taxon>Clostridia</taxon>
        <taxon>Eubacteriales</taxon>
        <taxon>Desulfitobacteriaceae</taxon>
        <taxon>Desulfitobacterium</taxon>
    </lineage>
</organism>
<protein>
    <submittedName>
        <fullName evidence="1">Uncharacterized protein</fullName>
    </submittedName>
</protein>
<dbReference type="EMBL" id="AFZX01000021">
    <property type="protein sequence ID" value="EHL08405.1"/>
    <property type="molecule type" value="Genomic_DNA"/>
</dbReference>
<dbReference type="Proteomes" id="UP000004416">
    <property type="component" value="Unassembled WGS sequence"/>
</dbReference>
<reference evidence="1 2" key="1">
    <citation type="submission" date="2011-08" db="EMBL/GenBank/DDBJ databases">
        <authorList>
            <person name="Weinstock G."/>
            <person name="Sodergren E."/>
            <person name="Clifton S."/>
            <person name="Fulton L."/>
            <person name="Fulton B."/>
            <person name="Courtney L."/>
            <person name="Fronick C."/>
            <person name="Harrison M."/>
            <person name="Strong C."/>
            <person name="Farmer C."/>
            <person name="Delahaunty K."/>
            <person name="Markovic C."/>
            <person name="Hall O."/>
            <person name="Minx P."/>
            <person name="Tomlinson C."/>
            <person name="Mitreva M."/>
            <person name="Hou S."/>
            <person name="Chen J."/>
            <person name="Wollam A."/>
            <person name="Pepin K.H."/>
            <person name="Johnson M."/>
            <person name="Bhonagiri V."/>
            <person name="Zhang X."/>
            <person name="Suruliraj S."/>
            <person name="Warren W."/>
            <person name="Chinwalla A."/>
            <person name="Mardis E.R."/>
            <person name="Wilson R.K."/>
        </authorList>
    </citation>
    <scope>NUCLEOTIDE SEQUENCE [LARGE SCALE GENOMIC DNA]</scope>
    <source>
        <strain evidence="1 2">DP7</strain>
    </source>
</reference>